<protein>
    <submittedName>
        <fullName evidence="3">AAA domain protein</fullName>
    </submittedName>
</protein>
<evidence type="ECO:0000313" key="3">
    <source>
        <dbReference type="EMBL" id="DAD95493.1"/>
    </source>
</evidence>
<feature type="compositionally biased region" description="Basic residues" evidence="1">
    <location>
        <begin position="554"/>
        <end position="565"/>
    </location>
</feature>
<dbReference type="Pfam" id="PF12705">
    <property type="entry name" value="PDDEXK_1"/>
    <property type="match status" value="1"/>
</dbReference>
<evidence type="ECO:0000256" key="1">
    <source>
        <dbReference type="SAM" id="MobiDB-lite"/>
    </source>
</evidence>
<name>A0A8S5NL09_9CAUD</name>
<dbReference type="InterPro" id="IPR011604">
    <property type="entry name" value="PDDEXK-like_dom_sf"/>
</dbReference>
<reference evidence="3" key="1">
    <citation type="journal article" date="2021" name="Proc. Natl. Acad. Sci. U.S.A.">
        <title>A Catalog of Tens of Thousands of Viruses from Human Metagenomes Reveals Hidden Associations with Chronic Diseases.</title>
        <authorList>
            <person name="Tisza M.J."/>
            <person name="Buck C.B."/>
        </authorList>
    </citation>
    <scope>NUCLEOTIDE SEQUENCE</scope>
    <source>
        <strain evidence="3">CtFbs2</strain>
    </source>
</reference>
<dbReference type="InterPro" id="IPR038726">
    <property type="entry name" value="PDDEXK_AddAB-type"/>
</dbReference>
<feature type="domain" description="PD-(D/E)XK endonuclease-like" evidence="2">
    <location>
        <begin position="4"/>
        <end position="244"/>
    </location>
</feature>
<feature type="compositionally biased region" description="Acidic residues" evidence="1">
    <location>
        <begin position="511"/>
        <end position="524"/>
    </location>
</feature>
<feature type="region of interest" description="Disordered" evidence="1">
    <location>
        <begin position="491"/>
        <end position="565"/>
    </location>
</feature>
<sequence>MFKTSYSRVGTFTQCPRKFELNYVDGLEVPFNCDAANPLVIGTMLHECIEVGVDEAIANYKAAYPVMTDFMVNELMKIRVLGQRARELAWGMLDDDTDPVFEVKVEDDSGFVGFIDMLIPRGKGLWTMLDFKYSNNVDRYLESGQLSVYKYFYEKTHPGEIIQDMAFLIVPKTMIRQKKTEDLYQFRERLAATLEDMWPRLYRVEYDPEKVAEFAVGTCTMANATEFPKYESRLCDWCDYKDFCLGGNDMLILPKNERRPEAVITEPDMWIYADSYVGKSTFVDHFDDVLFINTDGNTQNITSPFIQIADELVTEGRMSHKVLAWSKFREVIDELEKHDNSFHVIALDLVEDLYEHCRFYVFDQLGIKHESDGGYGKGWDMVRTEFLSQIKRLKSLGYRIIYISKELVTEITYANGMKVSTFKPNLPDKVANVLAGTVTMTLRAYMDERGHFLQLRKNENVFGGGRIDFKRDRCDLTVEAFNAALLEAQGTKTEAEKPKARKKAEPKPEVEAETEAEVIEEPDAAEEKPKRRVRKAKPVAEEAAEPEDVEEKPKRRTRKRRVVEE</sequence>
<accession>A0A8S5NL09</accession>
<feature type="compositionally biased region" description="Basic and acidic residues" evidence="1">
    <location>
        <begin position="493"/>
        <end position="510"/>
    </location>
</feature>
<evidence type="ECO:0000259" key="2">
    <source>
        <dbReference type="Pfam" id="PF12705"/>
    </source>
</evidence>
<dbReference type="EMBL" id="BK015193">
    <property type="protein sequence ID" value="DAD95493.1"/>
    <property type="molecule type" value="Genomic_DNA"/>
</dbReference>
<dbReference type="Pfam" id="PF13479">
    <property type="entry name" value="AAA_24"/>
    <property type="match status" value="1"/>
</dbReference>
<dbReference type="Gene3D" id="3.90.320.10">
    <property type="match status" value="1"/>
</dbReference>
<organism evidence="3">
    <name type="scientific">Siphoviridae sp. ctFbs2</name>
    <dbReference type="NCBI Taxonomy" id="2826213"/>
    <lineage>
        <taxon>Viruses</taxon>
        <taxon>Duplodnaviria</taxon>
        <taxon>Heunggongvirae</taxon>
        <taxon>Uroviricota</taxon>
        <taxon>Caudoviricetes</taxon>
    </lineage>
</organism>
<proteinExistence type="predicted"/>